<name>A0A9P4QJJ4_9PLEO</name>
<sequence>MNTSASIRSEFVRTSLILLDPANSRELRQSFNPTEISQYKDRKTFTAVDLEAYREKWATERDTKGGIYDTTDVEKDQAVEVHELAPGERIRRMSTTFPWRDPSWLVAIMFVSGSLTFTINAFFGLLPLLDPATAFPTLTTLALPTTIMIGAAFFNTAGFVDVFGAFNADRGAFVAVRDPTGALRAPEHKAALIGSENWVWRAPPGKFGELLSTNRSFQAGMLQILGGLILTISAFAGLPGVLDPMDSLFALLVFWPQVVGGSLFWYANAILTVHEQETWWKPKPLDPNWFGPFLNMVGGFGFAITGVFLLQSAFLEAAVAAFVGSWSFLLGATMMLRG</sequence>
<dbReference type="Proteomes" id="UP000799444">
    <property type="component" value="Unassembled WGS sequence"/>
</dbReference>
<gene>
    <name evidence="2" type="ORF">EJ04DRAFT_517135</name>
</gene>
<accession>A0A9P4QJJ4</accession>
<dbReference type="AlphaFoldDB" id="A0A9P4QJJ4"/>
<evidence type="ECO:0000313" key="2">
    <source>
        <dbReference type="EMBL" id="KAF2727644.1"/>
    </source>
</evidence>
<feature type="transmembrane region" description="Helical" evidence="1">
    <location>
        <begin position="289"/>
        <end position="311"/>
    </location>
</feature>
<keyword evidence="1" id="KW-0812">Transmembrane</keyword>
<evidence type="ECO:0000313" key="3">
    <source>
        <dbReference type="Proteomes" id="UP000799444"/>
    </source>
</evidence>
<keyword evidence="1" id="KW-0472">Membrane</keyword>
<dbReference type="OrthoDB" id="2603at2759"/>
<keyword evidence="3" id="KW-1185">Reference proteome</keyword>
<feature type="transmembrane region" description="Helical" evidence="1">
    <location>
        <begin position="222"/>
        <end position="242"/>
    </location>
</feature>
<keyword evidence="1" id="KW-1133">Transmembrane helix</keyword>
<proteinExistence type="predicted"/>
<feature type="transmembrane region" description="Helical" evidence="1">
    <location>
        <begin position="104"/>
        <end position="129"/>
    </location>
</feature>
<comment type="caution">
    <text evidence="2">The sequence shown here is derived from an EMBL/GenBank/DDBJ whole genome shotgun (WGS) entry which is preliminary data.</text>
</comment>
<feature type="transmembrane region" description="Helical" evidence="1">
    <location>
        <begin position="248"/>
        <end position="268"/>
    </location>
</feature>
<feature type="transmembrane region" description="Helical" evidence="1">
    <location>
        <begin position="141"/>
        <end position="163"/>
    </location>
</feature>
<evidence type="ECO:0000256" key="1">
    <source>
        <dbReference type="SAM" id="Phobius"/>
    </source>
</evidence>
<dbReference type="EMBL" id="ML996320">
    <property type="protein sequence ID" value="KAF2727644.1"/>
    <property type="molecule type" value="Genomic_DNA"/>
</dbReference>
<reference evidence="2" key="1">
    <citation type="journal article" date="2020" name="Stud. Mycol.">
        <title>101 Dothideomycetes genomes: a test case for predicting lifestyles and emergence of pathogens.</title>
        <authorList>
            <person name="Haridas S."/>
            <person name="Albert R."/>
            <person name="Binder M."/>
            <person name="Bloem J."/>
            <person name="Labutti K."/>
            <person name="Salamov A."/>
            <person name="Andreopoulos B."/>
            <person name="Baker S."/>
            <person name="Barry K."/>
            <person name="Bills G."/>
            <person name="Bluhm B."/>
            <person name="Cannon C."/>
            <person name="Castanera R."/>
            <person name="Culley D."/>
            <person name="Daum C."/>
            <person name="Ezra D."/>
            <person name="Gonzalez J."/>
            <person name="Henrissat B."/>
            <person name="Kuo A."/>
            <person name="Liang C."/>
            <person name="Lipzen A."/>
            <person name="Lutzoni F."/>
            <person name="Magnuson J."/>
            <person name="Mondo S."/>
            <person name="Nolan M."/>
            <person name="Ohm R."/>
            <person name="Pangilinan J."/>
            <person name="Park H.-J."/>
            <person name="Ramirez L."/>
            <person name="Alfaro M."/>
            <person name="Sun H."/>
            <person name="Tritt A."/>
            <person name="Yoshinaga Y."/>
            <person name="Zwiers L.-H."/>
            <person name="Turgeon B."/>
            <person name="Goodwin S."/>
            <person name="Spatafora J."/>
            <person name="Crous P."/>
            <person name="Grigoriev I."/>
        </authorList>
    </citation>
    <scope>NUCLEOTIDE SEQUENCE</scope>
    <source>
        <strain evidence="2">CBS 125425</strain>
    </source>
</reference>
<feature type="transmembrane region" description="Helical" evidence="1">
    <location>
        <begin position="317"/>
        <end position="336"/>
    </location>
</feature>
<protein>
    <submittedName>
        <fullName evidence="2">Uncharacterized protein</fullName>
    </submittedName>
</protein>
<organism evidence="2 3">
    <name type="scientific">Polyplosphaeria fusca</name>
    <dbReference type="NCBI Taxonomy" id="682080"/>
    <lineage>
        <taxon>Eukaryota</taxon>
        <taxon>Fungi</taxon>
        <taxon>Dikarya</taxon>
        <taxon>Ascomycota</taxon>
        <taxon>Pezizomycotina</taxon>
        <taxon>Dothideomycetes</taxon>
        <taxon>Pleosporomycetidae</taxon>
        <taxon>Pleosporales</taxon>
        <taxon>Tetraplosphaeriaceae</taxon>
        <taxon>Polyplosphaeria</taxon>
    </lineage>
</organism>